<dbReference type="InterPro" id="IPR012337">
    <property type="entry name" value="RNaseH-like_sf"/>
</dbReference>
<dbReference type="Gene3D" id="3.30.420.10">
    <property type="entry name" value="Ribonuclease H-like superfamily/Ribonuclease H"/>
    <property type="match status" value="1"/>
</dbReference>
<dbReference type="SUPFAM" id="SSF53098">
    <property type="entry name" value="Ribonuclease H-like"/>
    <property type="match status" value="1"/>
</dbReference>
<dbReference type="GO" id="GO:0006259">
    <property type="term" value="P:DNA metabolic process"/>
    <property type="evidence" value="ECO:0007669"/>
    <property type="project" value="UniProtKB-ARBA"/>
</dbReference>
<dbReference type="InterPro" id="IPR013520">
    <property type="entry name" value="Ribonucl_H"/>
</dbReference>
<proteinExistence type="predicted"/>
<gene>
    <name evidence="2" type="ORF">GGR00_000712</name>
</gene>
<name>A0A7X0F4L1_9HYPH</name>
<evidence type="ECO:0000313" key="2">
    <source>
        <dbReference type="EMBL" id="MBB6352960.1"/>
    </source>
</evidence>
<dbReference type="GO" id="GO:0005829">
    <property type="term" value="C:cytosol"/>
    <property type="evidence" value="ECO:0007669"/>
    <property type="project" value="TreeGrafter"/>
</dbReference>
<dbReference type="Proteomes" id="UP000536262">
    <property type="component" value="Unassembled WGS sequence"/>
</dbReference>
<accession>A0A7X0F4L1</accession>
<dbReference type="PANTHER" id="PTHR30231">
    <property type="entry name" value="DNA POLYMERASE III SUBUNIT EPSILON"/>
    <property type="match status" value="1"/>
</dbReference>
<dbReference type="EMBL" id="JACHOU010000001">
    <property type="protein sequence ID" value="MBB6352960.1"/>
    <property type="molecule type" value="Genomic_DNA"/>
</dbReference>
<organism evidence="2 3">
    <name type="scientific">Aminobacter aganoensis</name>
    <dbReference type="NCBI Taxonomy" id="83264"/>
    <lineage>
        <taxon>Bacteria</taxon>
        <taxon>Pseudomonadati</taxon>
        <taxon>Pseudomonadota</taxon>
        <taxon>Alphaproteobacteria</taxon>
        <taxon>Hyphomicrobiales</taxon>
        <taxon>Phyllobacteriaceae</taxon>
        <taxon>Aminobacter</taxon>
    </lineage>
</organism>
<dbReference type="CDD" id="cd06130">
    <property type="entry name" value="DNA_pol_III_epsilon_like"/>
    <property type="match status" value="1"/>
</dbReference>
<dbReference type="Pfam" id="PF00929">
    <property type="entry name" value="RNase_T"/>
    <property type="match status" value="1"/>
</dbReference>
<sequence length="217" mass="23923">MRALAIDFETANEQRSSPCSVGLAWIEDGAVIRVEERLIRPKDMRFSRFNIAVHGIRPEHVEDAAEFPEVMEEFEADLSDTLLVAHNASFDMSVLRASYQLYGVSCPSIDYACTLKMAKAVWQDLASHRLNEVSRHRLLVQAPQCGRGRACLRRGGAGGRAQAERVGDARPADQARDDHGPAPCRRLHALFGEAGRQKALSSADGWLKRIDVTGQAG</sequence>
<keyword evidence="3" id="KW-1185">Reference proteome</keyword>
<dbReference type="GO" id="GO:0003676">
    <property type="term" value="F:nucleic acid binding"/>
    <property type="evidence" value="ECO:0007669"/>
    <property type="project" value="InterPro"/>
</dbReference>
<dbReference type="InterPro" id="IPR036397">
    <property type="entry name" value="RNaseH_sf"/>
</dbReference>
<feature type="domain" description="Exonuclease" evidence="1">
    <location>
        <begin position="2"/>
        <end position="200"/>
    </location>
</feature>
<dbReference type="PANTHER" id="PTHR30231:SF42">
    <property type="entry name" value="EXONUCLEASE"/>
    <property type="match status" value="1"/>
</dbReference>
<dbReference type="AlphaFoldDB" id="A0A7X0F4L1"/>
<dbReference type="GO" id="GO:0008408">
    <property type="term" value="F:3'-5' exonuclease activity"/>
    <property type="evidence" value="ECO:0007669"/>
    <property type="project" value="TreeGrafter"/>
</dbReference>
<evidence type="ECO:0000313" key="3">
    <source>
        <dbReference type="Proteomes" id="UP000536262"/>
    </source>
</evidence>
<evidence type="ECO:0000259" key="1">
    <source>
        <dbReference type="SMART" id="SM00479"/>
    </source>
</evidence>
<reference evidence="2 3" key="1">
    <citation type="submission" date="2020-08" db="EMBL/GenBank/DDBJ databases">
        <title>Genomic Encyclopedia of Type Strains, Phase IV (KMG-IV): sequencing the most valuable type-strain genomes for metagenomic binning, comparative biology and taxonomic classification.</title>
        <authorList>
            <person name="Goeker M."/>
        </authorList>
    </citation>
    <scope>NUCLEOTIDE SEQUENCE [LARGE SCALE GENOMIC DNA]</scope>
    <source>
        <strain evidence="2 3">DSM 7051</strain>
    </source>
</reference>
<dbReference type="SMART" id="SM00479">
    <property type="entry name" value="EXOIII"/>
    <property type="match status" value="1"/>
</dbReference>
<protein>
    <recommendedName>
        <fullName evidence="1">Exonuclease domain-containing protein</fullName>
    </recommendedName>
</protein>
<comment type="caution">
    <text evidence="2">The sequence shown here is derived from an EMBL/GenBank/DDBJ whole genome shotgun (WGS) entry which is preliminary data.</text>
</comment>